<sequence length="1020" mass="114185">MSAVVITKKTMTNEGSTSSHRMLLIHEVEIVKIDPTKKSRFRMKITAGNEKPTETEEFIIDRVGVTPKWAITKSLGLDPLTKILWELHGRRWPLSRFKVLGSVEKTLEELFVLFEGNNTSADIHLLDGPSEVAVLKISSQLDTPKNVMTDVVANTNEPSESSKLLDGETLQKVFEVVKQMIDTLAEVHPAATIAWGILSIGFEVVKKQCDMKDAIRELYKVMISVYEAFSKDDILGRRDRLKGIYSSLFKQTLECAMFIEGYAKKTGMEKFFTMDISVQAEIFHQAFIDLKGQLSMGLAKEAVIVTLGVQKSVDDMIMRELLRKLEPPEELGPKSRCMQGTRVETIKEMVSWIARCNEGTMWCRGLAGTGKSSLMGTLHDLLTTDIGGRSRLAAFIRYDRIEYSKAIKLITSIAYALGMFDDRIGRAISLVVQTLPSVATLSPSLQFQHLLRNPLESLPDLIDGGPLVVIIDGLDECDACDDMLAVLAEGFGPRLSFMRLIVSSRPVHHMAKAFKGRDRIYPLYLDTSLESVNRDIQFYLERELATIHDDVFQKKCEELDAVNELTARASGLFIWAATVVKFVHAFPGISRLQALLDTKIPIDATEALTTLYRTALDTLVSEPGANVDIKKYVRSVLGAVLVTQTPPGMTEDVLDNVVLLDEGSPPSRHIVSMLGSVLSPETKDSPIQLIHKSLDDFLQDQSRCGDEWFVNVTAHRKAIAKQCRLASKSFLKIWSSKSDMDIGAVPAYISKYALFGVFWYSAFDKSDFELFTSFFHSYFHPWLDVVIDDNFLYFEITDMICRQHGLTRMRFQVDIRDSDTIHHLLRCSAAFYSHLHSQKESPLAGKVTLECMKVDFDGESIKPTGNNLNINGVVFVDADRKTKYGFKITNTTLVPLYVSMFIFNVRDVCIYTIYQPSEEYAPLPPGESLTLGYGTKQVADPLAFDVTEEEVVNVGFLKLFFSTEYLDLSAIPQGSPFKGYHQSAPPSVWKIPSACHTTCVPIVQKWVVGASRAVGGRLLF</sequence>
<evidence type="ECO:0000259" key="2">
    <source>
        <dbReference type="Pfam" id="PF24883"/>
    </source>
</evidence>
<protein>
    <recommendedName>
        <fullName evidence="2">Nephrocystin 3-like N-terminal domain-containing protein</fullName>
    </recommendedName>
</protein>
<dbReference type="OMA" id="RELYKVM"/>
<reference evidence="4" key="1">
    <citation type="journal article" date="2017" name="Nat. Ecol. Evol.">
        <title>Genome expansion and lineage-specific genetic innovations in the forest pathogenic fungi Armillaria.</title>
        <authorList>
            <person name="Sipos G."/>
            <person name="Prasanna A.N."/>
            <person name="Walter M.C."/>
            <person name="O'Connor E."/>
            <person name="Balint B."/>
            <person name="Krizsan K."/>
            <person name="Kiss B."/>
            <person name="Hess J."/>
            <person name="Varga T."/>
            <person name="Slot J."/>
            <person name="Riley R."/>
            <person name="Boka B."/>
            <person name="Rigling D."/>
            <person name="Barry K."/>
            <person name="Lee J."/>
            <person name="Mihaltcheva S."/>
            <person name="LaButti K."/>
            <person name="Lipzen A."/>
            <person name="Waldron R."/>
            <person name="Moloney N.M."/>
            <person name="Sperisen C."/>
            <person name="Kredics L."/>
            <person name="Vagvoelgyi C."/>
            <person name="Patrignani A."/>
            <person name="Fitzpatrick D."/>
            <person name="Nagy I."/>
            <person name="Doyle S."/>
            <person name="Anderson J.B."/>
            <person name="Grigoriev I.V."/>
            <person name="Gueldener U."/>
            <person name="Muensterkoetter M."/>
            <person name="Nagy L.G."/>
        </authorList>
    </citation>
    <scope>NUCLEOTIDE SEQUENCE [LARGE SCALE GENOMIC DNA]</scope>
    <source>
        <strain evidence="4">Ar21-2</strain>
    </source>
</reference>
<dbReference type="STRING" id="47427.A0A2H3DVU0"/>
<dbReference type="Proteomes" id="UP000217790">
    <property type="component" value="Unassembled WGS sequence"/>
</dbReference>
<evidence type="ECO:0000256" key="1">
    <source>
        <dbReference type="ARBA" id="ARBA00022737"/>
    </source>
</evidence>
<evidence type="ECO:0000313" key="4">
    <source>
        <dbReference type="Proteomes" id="UP000217790"/>
    </source>
</evidence>
<dbReference type="Gene3D" id="3.40.50.300">
    <property type="entry name" value="P-loop containing nucleotide triphosphate hydrolases"/>
    <property type="match status" value="1"/>
</dbReference>
<dbReference type="SUPFAM" id="SSF52540">
    <property type="entry name" value="P-loop containing nucleoside triphosphate hydrolases"/>
    <property type="match status" value="1"/>
</dbReference>
<dbReference type="InterPro" id="IPR027417">
    <property type="entry name" value="P-loop_NTPase"/>
</dbReference>
<name>A0A2H3DVU0_ARMGA</name>
<gene>
    <name evidence="3" type="ORF">ARMGADRAFT_1161666</name>
</gene>
<dbReference type="AlphaFoldDB" id="A0A2H3DVU0"/>
<dbReference type="EMBL" id="KZ293648">
    <property type="protein sequence ID" value="PBK98170.1"/>
    <property type="molecule type" value="Genomic_DNA"/>
</dbReference>
<keyword evidence="4" id="KW-1185">Reference proteome</keyword>
<dbReference type="InParanoid" id="A0A2H3DVU0"/>
<keyword evidence="1" id="KW-0677">Repeat</keyword>
<accession>A0A2H3DVU0</accession>
<dbReference type="OrthoDB" id="163438at2759"/>
<evidence type="ECO:0000313" key="3">
    <source>
        <dbReference type="EMBL" id="PBK98170.1"/>
    </source>
</evidence>
<dbReference type="PANTHER" id="PTHR10039">
    <property type="entry name" value="AMELOGENIN"/>
    <property type="match status" value="1"/>
</dbReference>
<feature type="domain" description="Nephrocystin 3-like N-terminal" evidence="2">
    <location>
        <begin position="348"/>
        <end position="505"/>
    </location>
</feature>
<dbReference type="Pfam" id="PF24883">
    <property type="entry name" value="NPHP3_N"/>
    <property type="match status" value="1"/>
</dbReference>
<proteinExistence type="predicted"/>
<organism evidence="3 4">
    <name type="scientific">Armillaria gallica</name>
    <name type="common">Bulbous honey fungus</name>
    <name type="synonym">Armillaria bulbosa</name>
    <dbReference type="NCBI Taxonomy" id="47427"/>
    <lineage>
        <taxon>Eukaryota</taxon>
        <taxon>Fungi</taxon>
        <taxon>Dikarya</taxon>
        <taxon>Basidiomycota</taxon>
        <taxon>Agaricomycotina</taxon>
        <taxon>Agaricomycetes</taxon>
        <taxon>Agaricomycetidae</taxon>
        <taxon>Agaricales</taxon>
        <taxon>Marasmiineae</taxon>
        <taxon>Physalacriaceae</taxon>
        <taxon>Armillaria</taxon>
    </lineage>
</organism>
<dbReference type="InterPro" id="IPR056884">
    <property type="entry name" value="NPHP3-like_N"/>
</dbReference>